<keyword evidence="4" id="KW-0808">Transferase</keyword>
<dbReference type="GO" id="GO:0008483">
    <property type="term" value="F:transaminase activity"/>
    <property type="evidence" value="ECO:0007669"/>
    <property type="project" value="UniProtKB-KW"/>
</dbReference>
<evidence type="ECO:0000256" key="3">
    <source>
        <dbReference type="ARBA" id="ARBA00022898"/>
    </source>
</evidence>
<protein>
    <submittedName>
        <fullName evidence="4">Class V aminotransferase</fullName>
    </submittedName>
</protein>
<evidence type="ECO:0000313" key="5">
    <source>
        <dbReference type="Proteomes" id="UP001629244"/>
    </source>
</evidence>
<dbReference type="SUPFAM" id="SSF53383">
    <property type="entry name" value="PLP-dependent transferases"/>
    <property type="match status" value="1"/>
</dbReference>
<dbReference type="Gene3D" id="3.90.1150.10">
    <property type="entry name" value="Aspartate Aminotransferase, domain 1"/>
    <property type="match status" value="1"/>
</dbReference>
<proteinExistence type="predicted"/>
<dbReference type="InterPro" id="IPR015421">
    <property type="entry name" value="PyrdxlP-dep_Trfase_major"/>
</dbReference>
<gene>
    <name evidence="4" type="ORF">ABS767_00925</name>
</gene>
<accession>A0ABW8YGY0</accession>
<evidence type="ECO:0000313" key="4">
    <source>
        <dbReference type="EMBL" id="MFL9839511.1"/>
    </source>
</evidence>
<evidence type="ECO:0000256" key="2">
    <source>
        <dbReference type="ARBA" id="ARBA00022801"/>
    </source>
</evidence>
<reference evidence="4 5" key="1">
    <citation type="submission" date="2024-06" db="EMBL/GenBank/DDBJ databases">
        <authorList>
            <person name="Kaempfer P."/>
            <person name="Viver T."/>
        </authorList>
    </citation>
    <scope>NUCLEOTIDE SEQUENCE [LARGE SCALE GENOMIC DNA]</scope>
    <source>
        <strain evidence="4 5">ST-64</strain>
    </source>
</reference>
<keyword evidence="4" id="KW-0032">Aminotransferase</keyword>
<keyword evidence="3" id="KW-0663">Pyridoxal phosphate</keyword>
<organism evidence="4 5">
    <name type="scientific">Sphingomonas plantiphila</name>
    <dbReference type="NCBI Taxonomy" id="3163295"/>
    <lineage>
        <taxon>Bacteria</taxon>
        <taxon>Pseudomonadati</taxon>
        <taxon>Pseudomonadota</taxon>
        <taxon>Alphaproteobacteria</taxon>
        <taxon>Sphingomonadales</taxon>
        <taxon>Sphingomonadaceae</taxon>
        <taxon>Sphingomonas</taxon>
    </lineage>
</organism>
<dbReference type="Gene3D" id="3.40.640.10">
    <property type="entry name" value="Type I PLP-dependent aspartate aminotransferase-like (Major domain)"/>
    <property type="match status" value="1"/>
</dbReference>
<dbReference type="EMBL" id="JBELQC010000001">
    <property type="protein sequence ID" value="MFL9839511.1"/>
    <property type="molecule type" value="Genomic_DNA"/>
</dbReference>
<dbReference type="RefSeq" id="WP_408076484.1">
    <property type="nucleotide sequence ID" value="NZ_JBELQC010000001.1"/>
</dbReference>
<comment type="caution">
    <text evidence="4">The sequence shown here is derived from an EMBL/GenBank/DDBJ whole genome shotgun (WGS) entry which is preliminary data.</text>
</comment>
<sequence length="386" mass="42159">MSSYKHLFQRSIAAAPDRLHFAAHSHHLWPDASFVGHHAAWQDAARLADRKWDRVMGEIWPAAQAHVAAELGLPDPATVMFAGNTHDLILRIVSAREERPLRILASDGEFHSFRRQAQRWIESGRIGLETVARGPDFDARFVAAARGGEHDLIFVSQVMFETGAVLDAATLADLAALARPDGPWVVVDGYHGFMAIETDLSAVADRVFYLAGGYKYAMAGEGVAVLHCPPGFGPRPEITGWYAEFADLEAPPPGRIGYAADAMRFMGSTFDPSGLYRFVAVRDMLADEGLSTGVINAHVTPLREQLLASLPDTPLASAELLNPGGDPRARFLALRAPQAADWKQKLMEQDIVTDVRGDVLRIGFGLYHDARDVERLVGVLHDLGDA</sequence>
<evidence type="ECO:0000256" key="1">
    <source>
        <dbReference type="ARBA" id="ARBA00022642"/>
    </source>
</evidence>
<dbReference type="InterPro" id="IPR010111">
    <property type="entry name" value="Kynureninase"/>
</dbReference>
<dbReference type="Pfam" id="PF22580">
    <property type="entry name" value="KYNU_C"/>
    <property type="match status" value="1"/>
</dbReference>
<dbReference type="InterPro" id="IPR015424">
    <property type="entry name" value="PyrdxlP-dep_Trfase"/>
</dbReference>
<dbReference type="InterPro" id="IPR015422">
    <property type="entry name" value="PyrdxlP-dep_Trfase_small"/>
</dbReference>
<keyword evidence="2" id="KW-0378">Hydrolase</keyword>
<name>A0ABW8YGY0_9SPHN</name>
<keyword evidence="1" id="KW-0662">Pyridine nucleotide biosynthesis</keyword>
<keyword evidence="5" id="KW-1185">Reference proteome</keyword>
<dbReference type="Proteomes" id="UP001629244">
    <property type="component" value="Unassembled WGS sequence"/>
</dbReference>